<comment type="caution">
    <text evidence="1">The sequence shown here is derived from an EMBL/GenBank/DDBJ whole genome shotgun (WGS) entry which is preliminary data.</text>
</comment>
<proteinExistence type="predicted"/>
<gene>
    <name evidence="1" type="ORF">AE0388_1555</name>
</gene>
<organism evidence="1 2">
    <name type="scientific">Brevibacterium linens</name>
    <dbReference type="NCBI Taxonomy" id="1703"/>
    <lineage>
        <taxon>Bacteria</taxon>
        <taxon>Bacillati</taxon>
        <taxon>Actinomycetota</taxon>
        <taxon>Actinomycetes</taxon>
        <taxon>Micrococcales</taxon>
        <taxon>Brevibacteriaceae</taxon>
        <taxon>Brevibacterium</taxon>
    </lineage>
</organism>
<dbReference type="Proteomes" id="UP000031488">
    <property type="component" value="Unassembled WGS sequence"/>
</dbReference>
<dbReference type="OrthoDB" id="4809620at2"/>
<keyword evidence="2" id="KW-1185">Reference proteome</keyword>
<dbReference type="EMBL" id="JTJZ01000018">
    <property type="protein sequence ID" value="KHS52572.1"/>
    <property type="molecule type" value="Genomic_DNA"/>
</dbReference>
<dbReference type="PATRIC" id="fig|1703.6.peg.1443"/>
<name>A0A0B9AP22_BRELN</name>
<reference evidence="1 2" key="1">
    <citation type="submission" date="2014-11" db="EMBL/GenBank/DDBJ databases">
        <title>Draft Genome Sequence of Brevibacterium linens AE038-8.</title>
        <authorList>
            <person name="Maizel D."/>
            <person name="Utturkar S.M."/>
            <person name="Brown S.D."/>
            <person name="Ferrero M."/>
            <person name="Rosen B.P."/>
        </authorList>
    </citation>
    <scope>NUCLEOTIDE SEQUENCE [LARGE SCALE GENOMIC DNA]</scope>
    <source>
        <strain evidence="1 2">AE038-8</strain>
    </source>
</reference>
<evidence type="ECO:0000313" key="2">
    <source>
        <dbReference type="Proteomes" id="UP000031488"/>
    </source>
</evidence>
<protein>
    <submittedName>
        <fullName evidence="1">Uncharacterized protein</fullName>
    </submittedName>
</protein>
<dbReference type="AlphaFoldDB" id="A0A0B9AP22"/>
<accession>A0A0B9AP22</accession>
<sequence>MNSLPGLPGNPHADALKLHQDFGNTLSPTVQATLALAHEQRTATLVNVVRMYADLGMAEHTTGIIDAITNRLGGHDHE</sequence>
<dbReference type="RefSeq" id="WP_039208861.1">
    <property type="nucleotide sequence ID" value="NZ_JTJZ01000018.1"/>
</dbReference>
<evidence type="ECO:0000313" key="1">
    <source>
        <dbReference type="EMBL" id="KHS52572.1"/>
    </source>
</evidence>